<keyword evidence="1" id="KW-1133">Transmembrane helix</keyword>
<proteinExistence type="predicted"/>
<dbReference type="Proteomes" id="UP001055439">
    <property type="component" value="Chromosome 6"/>
</dbReference>
<evidence type="ECO:0000313" key="2">
    <source>
        <dbReference type="EMBL" id="URE08282.1"/>
    </source>
</evidence>
<sequence>MPDRLRLGSGIKHNSCRDNCGFFYWRGSPLAIGAFLSSDGNCGPSWLFQLLVCCTTLGYDLVSSFVVSLRFLSIVNEFGISRAYLEFATVCLLAVLVHIWQFVETKGRF</sequence>
<keyword evidence="1" id="KW-0472">Membrane</keyword>
<keyword evidence="1" id="KW-0812">Transmembrane</keyword>
<feature type="transmembrane region" description="Helical" evidence="1">
    <location>
        <begin position="84"/>
        <end position="103"/>
    </location>
</feature>
<gene>
    <name evidence="2" type="ORF">MUK42_35260</name>
</gene>
<dbReference type="EMBL" id="CP097508">
    <property type="protein sequence ID" value="URE08282.1"/>
    <property type="molecule type" value="Genomic_DNA"/>
</dbReference>
<accession>A0A9E7G8U6</accession>
<keyword evidence="3" id="KW-1185">Reference proteome</keyword>
<organism evidence="2 3">
    <name type="scientific">Musa troglodytarum</name>
    <name type="common">fe'i banana</name>
    <dbReference type="NCBI Taxonomy" id="320322"/>
    <lineage>
        <taxon>Eukaryota</taxon>
        <taxon>Viridiplantae</taxon>
        <taxon>Streptophyta</taxon>
        <taxon>Embryophyta</taxon>
        <taxon>Tracheophyta</taxon>
        <taxon>Spermatophyta</taxon>
        <taxon>Magnoliopsida</taxon>
        <taxon>Liliopsida</taxon>
        <taxon>Zingiberales</taxon>
        <taxon>Musaceae</taxon>
        <taxon>Musa</taxon>
    </lineage>
</organism>
<name>A0A9E7G8U6_9LILI</name>
<evidence type="ECO:0000256" key="1">
    <source>
        <dbReference type="SAM" id="Phobius"/>
    </source>
</evidence>
<reference evidence="2" key="1">
    <citation type="submission" date="2022-05" db="EMBL/GenBank/DDBJ databases">
        <title>The Musa troglodytarum L. genome provides insights into the mechanism of non-climacteric behaviour and enrichment of carotenoids.</title>
        <authorList>
            <person name="Wang J."/>
        </authorList>
    </citation>
    <scope>NUCLEOTIDE SEQUENCE</scope>
    <source>
        <tissue evidence="2">Leaf</tissue>
    </source>
</reference>
<feature type="transmembrane region" description="Helical" evidence="1">
    <location>
        <begin position="46"/>
        <end position="72"/>
    </location>
</feature>
<dbReference type="AlphaFoldDB" id="A0A9E7G8U6"/>
<evidence type="ECO:0000313" key="3">
    <source>
        <dbReference type="Proteomes" id="UP001055439"/>
    </source>
</evidence>
<protein>
    <submittedName>
        <fullName evidence="2">Uncharacterized protein</fullName>
    </submittedName>
</protein>